<sequence>MPAKRTRTSRLSGDESEEHSLWTAPAPPVSGGIAFITNVTPGTFNDPLPQVIDDSPCESLLFPPQPPGYPAPRRQAHSKKKPENHIPRPPNAFILFRSSFIKSQHVSTEVETNHSTLSKIIGLTWQNLPNEERQVWHAKAKLALDEHKRKYPQYAFRPLHNKNKGGEKRKVREVGPKDHKRCEKIAELLVKGKKGQDLDAAIQEFDKYHVPEIVTRFETPITAQTYNRRPSSDSKPETSAGCLRRRRSSSSQAMRQSSPSRFSPSPYSPSLQLERDDASDSLYTIPSFDQYSFTLKQEPSFDFDTFAFDHSLPLFPCDPLSPAVRPQGGPSAEFVDAEAQSPRLSIDAAFTPDVNTWTRCNSPLSASSGSMPATPPYIDSPSPDGYHGYNIVDSATSHYSRDDGLPQFPVYPDCSGQFVGTERFPLTPSGFHSYHQDQGKADAVPDLDFSSLMASLPPYAL</sequence>
<protein>
    <recommendedName>
        <fullName evidence="5">HMG box domain-containing protein</fullName>
    </recommendedName>
</protein>
<evidence type="ECO:0000313" key="6">
    <source>
        <dbReference type="EMBL" id="KIJ99706.1"/>
    </source>
</evidence>
<feature type="region of interest" description="Disordered" evidence="4">
    <location>
        <begin position="55"/>
        <end position="89"/>
    </location>
</feature>
<dbReference type="PANTHER" id="PTHR45789:SF2">
    <property type="entry name" value="FI18025P1"/>
    <property type="match status" value="1"/>
</dbReference>
<dbReference type="InterPro" id="IPR051356">
    <property type="entry name" value="SOX/SOX-like_TF"/>
</dbReference>
<dbReference type="Gene3D" id="1.10.30.10">
    <property type="entry name" value="High mobility group box domain"/>
    <property type="match status" value="1"/>
</dbReference>
<dbReference type="PROSITE" id="PS50118">
    <property type="entry name" value="HMG_BOX_2"/>
    <property type="match status" value="1"/>
</dbReference>
<feature type="DNA-binding region" description="HMG box" evidence="3">
    <location>
        <begin position="86"/>
        <end position="155"/>
    </location>
</feature>
<dbReference type="CDD" id="cd01389">
    <property type="entry name" value="HMG-box_ROX1-like"/>
    <property type="match status" value="1"/>
</dbReference>
<gene>
    <name evidence="6" type="ORF">K443DRAFT_679736</name>
</gene>
<name>A0A0C9XPZ1_9AGAR</name>
<evidence type="ECO:0000256" key="4">
    <source>
        <dbReference type="SAM" id="MobiDB-lite"/>
    </source>
</evidence>
<dbReference type="Pfam" id="PF00505">
    <property type="entry name" value="HMG_box"/>
    <property type="match status" value="1"/>
</dbReference>
<dbReference type="GO" id="GO:0000981">
    <property type="term" value="F:DNA-binding transcription factor activity, RNA polymerase II-specific"/>
    <property type="evidence" value="ECO:0007669"/>
    <property type="project" value="TreeGrafter"/>
</dbReference>
<feature type="domain" description="HMG box" evidence="5">
    <location>
        <begin position="86"/>
        <end position="155"/>
    </location>
</feature>
<dbReference type="PANTHER" id="PTHR45789">
    <property type="entry name" value="FI18025P1"/>
    <property type="match status" value="1"/>
</dbReference>
<feature type="region of interest" description="Disordered" evidence="4">
    <location>
        <begin position="1"/>
        <end position="27"/>
    </location>
</feature>
<organism evidence="6 7">
    <name type="scientific">Laccaria amethystina LaAM-08-1</name>
    <dbReference type="NCBI Taxonomy" id="1095629"/>
    <lineage>
        <taxon>Eukaryota</taxon>
        <taxon>Fungi</taxon>
        <taxon>Dikarya</taxon>
        <taxon>Basidiomycota</taxon>
        <taxon>Agaricomycotina</taxon>
        <taxon>Agaricomycetes</taxon>
        <taxon>Agaricomycetidae</taxon>
        <taxon>Agaricales</taxon>
        <taxon>Agaricineae</taxon>
        <taxon>Hydnangiaceae</taxon>
        <taxon>Laccaria</taxon>
    </lineage>
</organism>
<dbReference type="GO" id="GO:0005634">
    <property type="term" value="C:nucleus"/>
    <property type="evidence" value="ECO:0007669"/>
    <property type="project" value="UniProtKB-UniRule"/>
</dbReference>
<feature type="compositionally biased region" description="Low complexity" evidence="4">
    <location>
        <begin position="249"/>
        <end position="270"/>
    </location>
</feature>
<evidence type="ECO:0000313" key="7">
    <source>
        <dbReference type="Proteomes" id="UP000054477"/>
    </source>
</evidence>
<keyword evidence="1 3" id="KW-0238">DNA-binding</keyword>
<evidence type="ECO:0000256" key="1">
    <source>
        <dbReference type="ARBA" id="ARBA00023125"/>
    </source>
</evidence>
<dbReference type="Proteomes" id="UP000054477">
    <property type="component" value="Unassembled WGS sequence"/>
</dbReference>
<dbReference type="GO" id="GO:0000978">
    <property type="term" value="F:RNA polymerase II cis-regulatory region sequence-specific DNA binding"/>
    <property type="evidence" value="ECO:0007669"/>
    <property type="project" value="TreeGrafter"/>
</dbReference>
<reference evidence="6 7" key="1">
    <citation type="submission" date="2014-04" db="EMBL/GenBank/DDBJ databases">
        <authorList>
            <consortium name="DOE Joint Genome Institute"/>
            <person name="Kuo A."/>
            <person name="Kohler A."/>
            <person name="Nagy L.G."/>
            <person name="Floudas D."/>
            <person name="Copeland A."/>
            <person name="Barry K.W."/>
            <person name="Cichocki N."/>
            <person name="Veneault-Fourrey C."/>
            <person name="LaButti K."/>
            <person name="Lindquist E.A."/>
            <person name="Lipzen A."/>
            <person name="Lundell T."/>
            <person name="Morin E."/>
            <person name="Murat C."/>
            <person name="Sun H."/>
            <person name="Tunlid A."/>
            <person name="Henrissat B."/>
            <person name="Grigoriev I.V."/>
            <person name="Hibbett D.S."/>
            <person name="Martin F."/>
            <person name="Nordberg H.P."/>
            <person name="Cantor M.N."/>
            <person name="Hua S.X."/>
        </authorList>
    </citation>
    <scope>NUCLEOTIDE SEQUENCE [LARGE SCALE GENOMIC DNA]</scope>
    <source>
        <strain evidence="6 7">LaAM-08-1</strain>
    </source>
</reference>
<dbReference type="SMART" id="SM00398">
    <property type="entry name" value="HMG"/>
    <property type="match status" value="1"/>
</dbReference>
<dbReference type="STRING" id="1095629.A0A0C9XPZ1"/>
<dbReference type="SUPFAM" id="SSF47095">
    <property type="entry name" value="HMG-box"/>
    <property type="match status" value="1"/>
</dbReference>
<feature type="region of interest" description="Disordered" evidence="4">
    <location>
        <begin position="221"/>
        <end position="274"/>
    </location>
</feature>
<accession>A0A0C9XPZ1</accession>
<reference evidence="7" key="2">
    <citation type="submission" date="2015-01" db="EMBL/GenBank/DDBJ databases">
        <title>Evolutionary Origins and Diversification of the Mycorrhizal Mutualists.</title>
        <authorList>
            <consortium name="DOE Joint Genome Institute"/>
            <consortium name="Mycorrhizal Genomics Consortium"/>
            <person name="Kohler A."/>
            <person name="Kuo A."/>
            <person name="Nagy L.G."/>
            <person name="Floudas D."/>
            <person name="Copeland A."/>
            <person name="Barry K.W."/>
            <person name="Cichocki N."/>
            <person name="Veneault-Fourrey C."/>
            <person name="LaButti K."/>
            <person name="Lindquist E.A."/>
            <person name="Lipzen A."/>
            <person name="Lundell T."/>
            <person name="Morin E."/>
            <person name="Murat C."/>
            <person name="Riley R."/>
            <person name="Ohm R."/>
            <person name="Sun H."/>
            <person name="Tunlid A."/>
            <person name="Henrissat B."/>
            <person name="Grigoriev I.V."/>
            <person name="Hibbett D.S."/>
            <person name="Martin F."/>
        </authorList>
    </citation>
    <scope>NUCLEOTIDE SEQUENCE [LARGE SCALE GENOMIC DNA]</scope>
    <source>
        <strain evidence="7">LaAM-08-1</strain>
    </source>
</reference>
<dbReference type="OrthoDB" id="6247875at2759"/>
<dbReference type="HOGENOM" id="CLU_034202_0_0_1"/>
<keyword evidence="7" id="KW-1185">Reference proteome</keyword>
<dbReference type="EMBL" id="KN838641">
    <property type="protein sequence ID" value="KIJ99706.1"/>
    <property type="molecule type" value="Genomic_DNA"/>
</dbReference>
<dbReference type="AlphaFoldDB" id="A0A0C9XPZ1"/>
<evidence type="ECO:0000256" key="2">
    <source>
        <dbReference type="ARBA" id="ARBA00023242"/>
    </source>
</evidence>
<dbReference type="InterPro" id="IPR009071">
    <property type="entry name" value="HMG_box_dom"/>
</dbReference>
<keyword evidence="2 3" id="KW-0539">Nucleus</keyword>
<evidence type="ECO:0000256" key="3">
    <source>
        <dbReference type="PROSITE-ProRule" id="PRU00267"/>
    </source>
</evidence>
<feature type="region of interest" description="Disordered" evidence="4">
    <location>
        <begin position="158"/>
        <end position="178"/>
    </location>
</feature>
<dbReference type="InterPro" id="IPR036910">
    <property type="entry name" value="HMG_box_dom_sf"/>
</dbReference>
<feature type="compositionally biased region" description="Basic and acidic residues" evidence="4">
    <location>
        <begin position="164"/>
        <end position="178"/>
    </location>
</feature>
<proteinExistence type="predicted"/>
<evidence type="ECO:0000259" key="5">
    <source>
        <dbReference type="PROSITE" id="PS50118"/>
    </source>
</evidence>